<reference evidence="2 3" key="1">
    <citation type="submission" date="2024-01" db="EMBL/GenBank/DDBJ databases">
        <title>The genomes of 5 underutilized Papilionoideae crops provide insights into root nodulation and disease resistanc.</title>
        <authorList>
            <person name="Yuan L."/>
        </authorList>
    </citation>
    <scope>NUCLEOTIDE SEQUENCE [LARGE SCALE GENOMIC DNA]</scope>
    <source>
        <strain evidence="2">ZHUSHIDOU_FW_LH</strain>
        <tissue evidence="2">Leaf</tissue>
    </source>
</reference>
<keyword evidence="3" id="KW-1185">Reference proteome</keyword>
<gene>
    <name evidence="2" type="ORF">RIF29_14129</name>
</gene>
<dbReference type="Proteomes" id="UP001372338">
    <property type="component" value="Unassembled WGS sequence"/>
</dbReference>
<accession>A0AAN9IA10</accession>
<name>A0AAN9IA10_CROPI</name>
<dbReference type="AlphaFoldDB" id="A0AAN9IA10"/>
<evidence type="ECO:0000313" key="3">
    <source>
        <dbReference type="Proteomes" id="UP001372338"/>
    </source>
</evidence>
<keyword evidence="1" id="KW-0472">Membrane</keyword>
<keyword evidence="1" id="KW-1133">Transmembrane helix</keyword>
<dbReference type="EMBL" id="JAYWIO010000003">
    <property type="protein sequence ID" value="KAK7273083.1"/>
    <property type="molecule type" value="Genomic_DNA"/>
</dbReference>
<evidence type="ECO:0000313" key="2">
    <source>
        <dbReference type="EMBL" id="KAK7273083.1"/>
    </source>
</evidence>
<proteinExistence type="predicted"/>
<organism evidence="2 3">
    <name type="scientific">Crotalaria pallida</name>
    <name type="common">Smooth rattlebox</name>
    <name type="synonym">Crotalaria striata</name>
    <dbReference type="NCBI Taxonomy" id="3830"/>
    <lineage>
        <taxon>Eukaryota</taxon>
        <taxon>Viridiplantae</taxon>
        <taxon>Streptophyta</taxon>
        <taxon>Embryophyta</taxon>
        <taxon>Tracheophyta</taxon>
        <taxon>Spermatophyta</taxon>
        <taxon>Magnoliopsida</taxon>
        <taxon>eudicotyledons</taxon>
        <taxon>Gunneridae</taxon>
        <taxon>Pentapetalae</taxon>
        <taxon>rosids</taxon>
        <taxon>fabids</taxon>
        <taxon>Fabales</taxon>
        <taxon>Fabaceae</taxon>
        <taxon>Papilionoideae</taxon>
        <taxon>50 kb inversion clade</taxon>
        <taxon>genistoids sensu lato</taxon>
        <taxon>core genistoids</taxon>
        <taxon>Crotalarieae</taxon>
        <taxon>Crotalaria</taxon>
    </lineage>
</organism>
<feature type="transmembrane region" description="Helical" evidence="1">
    <location>
        <begin position="20"/>
        <end position="41"/>
    </location>
</feature>
<protein>
    <submittedName>
        <fullName evidence="2">Uncharacterized protein</fullName>
    </submittedName>
</protein>
<comment type="caution">
    <text evidence="2">The sequence shown here is derived from an EMBL/GenBank/DDBJ whole genome shotgun (WGS) entry which is preliminary data.</text>
</comment>
<evidence type="ECO:0000256" key="1">
    <source>
        <dbReference type="SAM" id="Phobius"/>
    </source>
</evidence>
<sequence length="172" mass="18881">MQKDFGVSATQRRLPPSLALSLSAATIITGGVAIASLSLSLSRDLYLTYWTAAAPPQLASHHCPPSPSSSSRHACSFSLQSRTATRLPPVTDPPLLQGSKLPRLHCSPSLLLQGSKLPRLKLGFFINVVLKNLRQIISLVKKKSCRTFCKEEELSYLLPHFHTLLDDYCHCC</sequence>
<keyword evidence="1" id="KW-0812">Transmembrane</keyword>